<protein>
    <submittedName>
        <fullName evidence="2">Uncharacterized protein</fullName>
    </submittedName>
</protein>
<organism evidence="2 3">
    <name type="scientific">Nocardia tengchongensis</name>
    <dbReference type="NCBI Taxonomy" id="2055889"/>
    <lineage>
        <taxon>Bacteria</taxon>
        <taxon>Bacillati</taxon>
        <taxon>Actinomycetota</taxon>
        <taxon>Actinomycetes</taxon>
        <taxon>Mycobacteriales</taxon>
        <taxon>Nocardiaceae</taxon>
        <taxon>Nocardia</taxon>
    </lineage>
</organism>
<reference evidence="2 3" key="1">
    <citation type="submission" date="2021-04" db="EMBL/GenBank/DDBJ databases">
        <title>Nocardia tengchongensis.</title>
        <authorList>
            <person name="Zhuang k."/>
            <person name="Ran Y."/>
            <person name="Li W."/>
        </authorList>
    </citation>
    <scope>NUCLEOTIDE SEQUENCE [LARGE SCALE GENOMIC DNA]</scope>
    <source>
        <strain evidence="2 3">CFH S0057</strain>
    </source>
</reference>
<keyword evidence="1" id="KW-0812">Transmembrane</keyword>
<dbReference type="Proteomes" id="UP000683310">
    <property type="component" value="Chromosome"/>
</dbReference>
<gene>
    <name evidence="2" type="ORF">KHQ06_08790</name>
</gene>
<sequence length="102" mass="10544">MIVEIGGIAFLLGFPRRVHPGRFLIGFAAVLVFGLVVMLVVAAGCSTDQVATDPGPVGGSRPAATGSCEPFCLVRTGAAGVRYDRIGHPGGLPHNHQDHTVL</sequence>
<evidence type="ECO:0000313" key="3">
    <source>
        <dbReference type="Proteomes" id="UP000683310"/>
    </source>
</evidence>
<name>A0ABX8CSW6_9NOCA</name>
<dbReference type="EMBL" id="CP074371">
    <property type="protein sequence ID" value="QVI23014.1"/>
    <property type="molecule type" value="Genomic_DNA"/>
</dbReference>
<keyword evidence="3" id="KW-1185">Reference proteome</keyword>
<keyword evidence="1" id="KW-1133">Transmembrane helix</keyword>
<keyword evidence="1" id="KW-0472">Membrane</keyword>
<dbReference type="RefSeq" id="WP_213559091.1">
    <property type="nucleotide sequence ID" value="NZ_JBHXAJ010000001.1"/>
</dbReference>
<feature type="transmembrane region" description="Helical" evidence="1">
    <location>
        <begin position="23"/>
        <end position="44"/>
    </location>
</feature>
<accession>A0ABX8CSW6</accession>
<evidence type="ECO:0000313" key="2">
    <source>
        <dbReference type="EMBL" id="QVI23014.1"/>
    </source>
</evidence>
<evidence type="ECO:0000256" key="1">
    <source>
        <dbReference type="SAM" id="Phobius"/>
    </source>
</evidence>
<proteinExistence type="predicted"/>